<evidence type="ECO:0000313" key="2">
    <source>
        <dbReference type="EMBL" id="QDV38812.1"/>
    </source>
</evidence>
<dbReference type="InterPro" id="IPR011335">
    <property type="entry name" value="Restrct_endonuc-II-like"/>
</dbReference>
<dbReference type="AlphaFoldDB" id="A0A518HD76"/>
<dbReference type="CDD" id="cd06260">
    <property type="entry name" value="DUF820-like"/>
    <property type="match status" value="1"/>
</dbReference>
<dbReference type="RefSeq" id="WP_145277602.1">
    <property type="nucleotide sequence ID" value="NZ_CP036426.1"/>
</dbReference>
<dbReference type="Pfam" id="PF05685">
    <property type="entry name" value="Uma2"/>
    <property type="match status" value="1"/>
</dbReference>
<dbReference type="KEGG" id="tpla:ElP_67690"/>
<sequence>MAMLVLDSQVEDRLREERERSGADRFDEVWDGVYVMSPLANNEHQGLASGISAVLQIVLNWGELGEVFAGVNVSDREDDWDHNYRCPDIAVYLKGTTSRDCGTHWLGGPDLAVEVASKGDRSREKLDFYARVSTRELLLVDRDPWGLELYRLADGVLKLVGTSRPGEGGPLRAESLPLDFGLVAGGPRPRVEVARRDGGESWRI</sequence>
<reference evidence="2 3" key="1">
    <citation type="submission" date="2019-02" db="EMBL/GenBank/DDBJ databases">
        <title>Deep-cultivation of Planctomycetes and their phenomic and genomic characterization uncovers novel biology.</title>
        <authorList>
            <person name="Wiegand S."/>
            <person name="Jogler M."/>
            <person name="Boedeker C."/>
            <person name="Pinto D."/>
            <person name="Vollmers J."/>
            <person name="Rivas-Marin E."/>
            <person name="Kohn T."/>
            <person name="Peeters S.H."/>
            <person name="Heuer A."/>
            <person name="Rast P."/>
            <person name="Oberbeckmann S."/>
            <person name="Bunk B."/>
            <person name="Jeske O."/>
            <person name="Meyerdierks A."/>
            <person name="Storesund J.E."/>
            <person name="Kallscheuer N."/>
            <person name="Luecker S."/>
            <person name="Lage O.M."/>
            <person name="Pohl T."/>
            <person name="Merkel B.J."/>
            <person name="Hornburger P."/>
            <person name="Mueller R.-W."/>
            <person name="Bruemmer F."/>
            <person name="Labrenz M."/>
            <person name="Spormann A.M."/>
            <person name="Op den Camp H."/>
            <person name="Overmann J."/>
            <person name="Amann R."/>
            <person name="Jetten M.S.M."/>
            <person name="Mascher T."/>
            <person name="Medema M.H."/>
            <person name="Devos D.P."/>
            <person name="Kaster A.-K."/>
            <person name="Ovreas L."/>
            <person name="Rohde M."/>
            <person name="Galperin M.Y."/>
            <person name="Jogler C."/>
        </authorList>
    </citation>
    <scope>NUCLEOTIDE SEQUENCE [LARGE SCALE GENOMIC DNA]</scope>
    <source>
        <strain evidence="2 3">ElP</strain>
    </source>
</reference>
<evidence type="ECO:0000313" key="3">
    <source>
        <dbReference type="Proteomes" id="UP000317835"/>
    </source>
</evidence>
<accession>A0A518HD76</accession>
<name>A0A518HD76_9BACT</name>
<proteinExistence type="predicted"/>
<dbReference type="OrthoDB" id="274140at2"/>
<evidence type="ECO:0000259" key="1">
    <source>
        <dbReference type="Pfam" id="PF05685"/>
    </source>
</evidence>
<feature type="domain" description="Putative restriction endonuclease" evidence="1">
    <location>
        <begin position="30"/>
        <end position="167"/>
    </location>
</feature>
<dbReference type="SUPFAM" id="SSF52980">
    <property type="entry name" value="Restriction endonuclease-like"/>
    <property type="match status" value="1"/>
</dbReference>
<dbReference type="InterPro" id="IPR012296">
    <property type="entry name" value="Nuclease_put_TT1808"/>
</dbReference>
<dbReference type="InterPro" id="IPR008538">
    <property type="entry name" value="Uma2"/>
</dbReference>
<organism evidence="2 3">
    <name type="scientific">Tautonia plasticadhaerens</name>
    <dbReference type="NCBI Taxonomy" id="2527974"/>
    <lineage>
        <taxon>Bacteria</taxon>
        <taxon>Pseudomonadati</taxon>
        <taxon>Planctomycetota</taxon>
        <taxon>Planctomycetia</taxon>
        <taxon>Isosphaerales</taxon>
        <taxon>Isosphaeraceae</taxon>
        <taxon>Tautonia</taxon>
    </lineage>
</organism>
<gene>
    <name evidence="2" type="ORF">ElP_67690</name>
</gene>
<dbReference type="Proteomes" id="UP000317835">
    <property type="component" value="Chromosome"/>
</dbReference>
<dbReference type="EMBL" id="CP036426">
    <property type="protein sequence ID" value="QDV38812.1"/>
    <property type="molecule type" value="Genomic_DNA"/>
</dbReference>
<protein>
    <recommendedName>
        <fullName evidence="1">Putative restriction endonuclease domain-containing protein</fullName>
    </recommendedName>
</protein>
<dbReference type="Gene3D" id="3.90.1570.10">
    <property type="entry name" value="tt1808, chain A"/>
    <property type="match status" value="1"/>
</dbReference>
<keyword evidence="3" id="KW-1185">Reference proteome</keyword>